<gene>
    <name evidence="3" type="ORF">KGF57_004770</name>
</gene>
<name>A0AAD5BAD7_9ASCO</name>
<dbReference type="CDD" id="cd19495">
    <property type="entry name" value="Elp6"/>
    <property type="match status" value="1"/>
</dbReference>
<comment type="similarity">
    <text evidence="2">Belongs to the ELP6 family.</text>
</comment>
<evidence type="ECO:0000313" key="4">
    <source>
        <dbReference type="Proteomes" id="UP001204833"/>
    </source>
</evidence>
<accession>A0AAD5BAD7</accession>
<evidence type="ECO:0008006" key="5">
    <source>
        <dbReference type="Google" id="ProtNLM"/>
    </source>
</evidence>
<keyword evidence="4" id="KW-1185">Reference proteome</keyword>
<comment type="pathway">
    <text evidence="1">tRNA modification; 5-methoxycarbonylmethyl-2-thiouridine-tRNA biosynthesis.</text>
</comment>
<dbReference type="InterPro" id="IPR027417">
    <property type="entry name" value="P-loop_NTPase"/>
</dbReference>
<dbReference type="InterPro" id="IPR018627">
    <property type="entry name" value="ELP6"/>
</dbReference>
<dbReference type="GO" id="GO:0033588">
    <property type="term" value="C:elongator holoenzyme complex"/>
    <property type="evidence" value="ECO:0007669"/>
    <property type="project" value="InterPro"/>
</dbReference>
<dbReference type="EMBL" id="JAIHNG010000164">
    <property type="protein sequence ID" value="KAI5949172.1"/>
    <property type="molecule type" value="Genomic_DNA"/>
</dbReference>
<dbReference type="PANTHER" id="PTHR16184">
    <property type="entry name" value="ELONGATOR COMPLEX PROTEIN 6"/>
    <property type="match status" value="1"/>
</dbReference>
<proteinExistence type="inferred from homology"/>
<organism evidence="3 4">
    <name type="scientific">Candida theae</name>
    <dbReference type="NCBI Taxonomy" id="1198502"/>
    <lineage>
        <taxon>Eukaryota</taxon>
        <taxon>Fungi</taxon>
        <taxon>Dikarya</taxon>
        <taxon>Ascomycota</taxon>
        <taxon>Saccharomycotina</taxon>
        <taxon>Pichiomycetes</taxon>
        <taxon>Debaryomycetaceae</taxon>
        <taxon>Candida/Lodderomyces clade</taxon>
        <taxon>Candida</taxon>
    </lineage>
</organism>
<dbReference type="GO" id="GO:0002098">
    <property type="term" value="P:tRNA wobble uridine modification"/>
    <property type="evidence" value="ECO:0007669"/>
    <property type="project" value="InterPro"/>
</dbReference>
<evidence type="ECO:0000256" key="1">
    <source>
        <dbReference type="ARBA" id="ARBA00005043"/>
    </source>
</evidence>
<evidence type="ECO:0000313" key="3">
    <source>
        <dbReference type="EMBL" id="KAI5949172.1"/>
    </source>
</evidence>
<sequence length="263" mass="29489">MSVPSQDLVFFKNHSLIDDSILSSRTKSYLSTITHTQGTNPSWLVNSLIENGIFGTASSVNQDLKKRAKLGKVVLFSFLHDENHYTKGVRKNGVNLLDSNFEFVDCFSGLFTEKISDPANASNDLRNLFNVDIEERSVVIVEAPEVLLYSTSISSNDLLSMLLKLNKKASQLFVVVSKDEQLVDYNAHDMLDPAFKITDFITKLLFRSHLNITLEPLATGRAKDITGSIVVSKGAIPYDDLIVEEKSYVYHITKDANVKVFYR</sequence>
<dbReference type="PANTHER" id="PTHR16184:SF6">
    <property type="entry name" value="ELONGATOR COMPLEX PROTEIN 6"/>
    <property type="match status" value="1"/>
</dbReference>
<evidence type="ECO:0000256" key="2">
    <source>
        <dbReference type="ARBA" id="ARBA00008837"/>
    </source>
</evidence>
<dbReference type="GeneID" id="76152814"/>
<dbReference type="Proteomes" id="UP001204833">
    <property type="component" value="Unassembled WGS sequence"/>
</dbReference>
<comment type="caution">
    <text evidence="3">The sequence shown here is derived from an EMBL/GenBank/DDBJ whole genome shotgun (WGS) entry which is preliminary data.</text>
</comment>
<dbReference type="RefSeq" id="XP_051606682.1">
    <property type="nucleotide sequence ID" value="XM_051754315.1"/>
</dbReference>
<protein>
    <recommendedName>
        <fullName evidence="5">Elongator complex protein 6</fullName>
    </recommendedName>
</protein>
<dbReference type="AlphaFoldDB" id="A0AAD5BAD7"/>
<dbReference type="Gene3D" id="3.40.50.300">
    <property type="entry name" value="P-loop containing nucleotide triphosphate hydrolases"/>
    <property type="match status" value="1"/>
</dbReference>
<reference evidence="3 4" key="1">
    <citation type="journal article" date="2022" name="DNA Res.">
        <title>Genome analysis of five recently described species of the CUG-Ser clade uncovers Candida theae as a new hybrid lineage with pathogenic potential in the Candida parapsilosis species complex.</title>
        <authorList>
            <person name="Mixao V."/>
            <person name="Del Olmo V."/>
            <person name="Hegedusova E."/>
            <person name="Saus E."/>
            <person name="Pryszcz L."/>
            <person name="Cillingova A."/>
            <person name="Nosek J."/>
            <person name="Gabaldon T."/>
        </authorList>
    </citation>
    <scope>NUCLEOTIDE SEQUENCE [LARGE SCALE GENOMIC DNA]</scope>
    <source>
        <strain evidence="3 4">CBS 12239</strain>
    </source>
</reference>